<dbReference type="Proteomes" id="UP001438189">
    <property type="component" value="Unassembled WGS sequence"/>
</dbReference>
<reference evidence="1 2" key="1">
    <citation type="submission" date="2024-06" db="EMBL/GenBank/DDBJ databases">
        <title>Genome sequencing of Agrobacterium spp. from tobacco in Serbia.</title>
        <authorList>
            <person name="Ilicic R.J."/>
            <person name="Studholme D.J."/>
            <person name="Jelusic A."/>
            <person name="Barac G."/>
            <person name="Bagi F."/>
            <person name="Popovic Milovanovic T."/>
        </authorList>
    </citation>
    <scope>NUCLEOTIDE SEQUENCE [LARGE SCALE GENOMIC DNA]</scope>
    <source>
        <strain evidence="1 2">DA1</strain>
    </source>
</reference>
<accession>A0ABD5LKU3</accession>
<organism evidence="1 2">
    <name type="scientific">Agrobacterium radiobacter</name>
    <dbReference type="NCBI Taxonomy" id="362"/>
    <lineage>
        <taxon>Bacteria</taxon>
        <taxon>Pseudomonadati</taxon>
        <taxon>Pseudomonadota</taxon>
        <taxon>Alphaproteobacteria</taxon>
        <taxon>Hyphomicrobiales</taxon>
        <taxon>Rhizobiaceae</taxon>
        <taxon>Rhizobium/Agrobacterium group</taxon>
        <taxon>Agrobacterium</taxon>
        <taxon>Agrobacterium tumefaciens complex</taxon>
    </lineage>
</organism>
<dbReference type="GeneID" id="92925925"/>
<evidence type="ECO:0000313" key="1">
    <source>
        <dbReference type="EMBL" id="MES4991749.1"/>
    </source>
</evidence>
<sequence length="174" mass="19259">MTLHDQSLAENSNRTNSEKRGLKVRLLEKVDTPAVREIMKQHHASTVFRDQEFSDWKLNEHFSLILSRPPRMICPVATLDGKPVGVTWAIADSYMLSDGPIFVTVHVIAVDLSLPPVRRAKVFLALVAAIKKWAASLNASHSFIHVTTGSRIEATDRLMRAAGAKFIGGTYALV</sequence>
<dbReference type="InterPro" id="IPR016181">
    <property type="entry name" value="Acyl_CoA_acyltransferase"/>
</dbReference>
<proteinExistence type="predicted"/>
<dbReference type="EMBL" id="JBETME010000005">
    <property type="protein sequence ID" value="MES4991749.1"/>
    <property type="molecule type" value="Genomic_DNA"/>
</dbReference>
<dbReference type="Gene3D" id="3.40.630.30">
    <property type="match status" value="1"/>
</dbReference>
<name>A0ABD5LKU3_AGRRD</name>
<dbReference type="SUPFAM" id="SSF55729">
    <property type="entry name" value="Acyl-CoA N-acyltransferases (Nat)"/>
    <property type="match status" value="1"/>
</dbReference>
<evidence type="ECO:0000313" key="2">
    <source>
        <dbReference type="Proteomes" id="UP001438189"/>
    </source>
</evidence>
<protein>
    <recommendedName>
        <fullName evidence="3">N-acetyltransferase domain-containing protein</fullName>
    </recommendedName>
</protein>
<dbReference type="AlphaFoldDB" id="A0ABD5LKU3"/>
<evidence type="ECO:0008006" key="3">
    <source>
        <dbReference type="Google" id="ProtNLM"/>
    </source>
</evidence>
<gene>
    <name evidence="1" type="ORF">ABVB70_15540</name>
</gene>
<comment type="caution">
    <text evidence="1">The sequence shown here is derived from an EMBL/GenBank/DDBJ whole genome shotgun (WGS) entry which is preliminary data.</text>
</comment>
<dbReference type="RefSeq" id="WP_060727160.1">
    <property type="nucleotide sequence ID" value="NZ_JAAQPQ010000005.1"/>
</dbReference>